<dbReference type="Proteomes" id="UP000019146">
    <property type="component" value="Chromosome 2"/>
</dbReference>
<organism evidence="1 2">
    <name type="scientific">Paraburkholderia caribensis MBA4</name>
    <dbReference type="NCBI Taxonomy" id="1323664"/>
    <lineage>
        <taxon>Bacteria</taxon>
        <taxon>Pseudomonadati</taxon>
        <taxon>Pseudomonadota</taxon>
        <taxon>Betaproteobacteria</taxon>
        <taxon>Burkholderiales</taxon>
        <taxon>Burkholderiaceae</taxon>
        <taxon>Paraburkholderia</taxon>
    </lineage>
</organism>
<accession>A0A0P0RHI7</accession>
<dbReference type="AlphaFoldDB" id="A0A0P0RHI7"/>
<evidence type="ECO:0000313" key="1">
    <source>
        <dbReference type="EMBL" id="ALL67865.1"/>
    </source>
</evidence>
<reference evidence="1 2" key="1">
    <citation type="journal article" date="2014" name="Genome Announc.">
        <title>Draft Genome Sequence of the Haloacid-Degrading Burkholderia caribensis Strain MBA4.</title>
        <authorList>
            <person name="Pan Y."/>
            <person name="Kong K.F."/>
            <person name="Tsang J.S."/>
        </authorList>
    </citation>
    <scope>NUCLEOTIDE SEQUENCE [LARGE SCALE GENOMIC DNA]</scope>
    <source>
        <strain evidence="1 2">MBA4</strain>
    </source>
</reference>
<evidence type="ECO:0000313" key="2">
    <source>
        <dbReference type="Proteomes" id="UP000019146"/>
    </source>
</evidence>
<name>A0A0P0RHI7_9BURK</name>
<dbReference type="KEGG" id="bcai:K788_0001018"/>
<dbReference type="EMBL" id="CP012747">
    <property type="protein sequence ID" value="ALL67865.1"/>
    <property type="molecule type" value="Genomic_DNA"/>
</dbReference>
<gene>
    <name evidence="1" type="ORF">K788_0001018</name>
</gene>
<sequence length="185" mass="21172">MFSFLASPKSQLIESDDIHQPVLEKIRTMATEQVNLTAFIVKTENILKQPTTKTFNLLVVVLQGINSSAIDHASPYIQVETEPDEDGRQVACVMLADGKIALRLSAIYSARAFFEFFVLWAFDDATYLTRYPVSENLDERMFIAHAVAGRIQILTQEEIRAWQEVAQTADFMRIFHERDIRDDEI</sequence>
<proteinExistence type="predicted"/>
<protein>
    <submittedName>
        <fullName evidence="1">Uncharacterized protein</fullName>
    </submittedName>
</protein>